<dbReference type="PANTHER" id="PTHR12320">
    <property type="entry name" value="PROTEIN PHOSPHATASE 2C"/>
    <property type="match status" value="1"/>
</dbReference>
<dbReference type="EC" id="3.1.3.16" evidence="1"/>
<protein>
    <recommendedName>
        <fullName evidence="1">Protein phosphatase</fullName>
        <ecNumber evidence="1">3.1.3.16</ecNumber>
    </recommendedName>
</protein>
<comment type="similarity">
    <text evidence="1">Belongs to the PP2C family.</text>
</comment>
<evidence type="ECO:0000313" key="5">
    <source>
        <dbReference type="EMBL" id="CAX41983.1"/>
    </source>
</evidence>
<dbReference type="eggNOG" id="KOG1379">
    <property type="taxonomic scope" value="Eukaryota"/>
</dbReference>
<keyword evidence="1" id="KW-0464">Manganese</keyword>
<sequence>MSSARKILLQSILTTSSKQLTTLTSIRPTYSIIIKQRNYSGSSIFKGARNYFLGFRNNSGEDSQTSNNNSSMHYDSVDESIPYVQYPLFTKEQLKKIATDKFNLQVGHASFGYHSDSIVPSINSLSDLTDPTSLNSLLPRRRPQGSPSDTLSIKAGDDTMLVSPTVIAVADGVSGWESDGITSSSGIWSRSMVETFSRLMTEYKLNHFPHYLNQRDIQEILDDSYLHTSHLMDLQKLNGSSTLILGMLNGDLLSIISIGDSKIFIIRDGKIILTNEEQTKAGLCPEQIGTHTLDHLPSDIAWIKSFKLMEGDYILMCSDGISDNLYEWEILNYLNDWINAKRNNVKTIASKLLIKAKEVAFDDYAYTPYNEKVNSLSNTGSGGTNHQHSQGGKVDDMSVIIAKVELNKKDGSKLIIN</sequence>
<dbReference type="KEGG" id="cdu:CD36_40980"/>
<dbReference type="HOGENOM" id="CLU_065390_0_0_1"/>
<dbReference type="SMART" id="SM00332">
    <property type="entry name" value="PP2Cc"/>
    <property type="match status" value="1"/>
</dbReference>
<evidence type="ECO:0000256" key="2">
    <source>
        <dbReference type="SAM" id="MobiDB-lite"/>
    </source>
</evidence>
<dbReference type="CGD" id="CAL0000170288">
    <property type="gene designation" value="Cd36_40980"/>
</dbReference>
<keyword evidence="1" id="KW-0904">Protein phosphatase</keyword>
<dbReference type="InterPro" id="IPR036457">
    <property type="entry name" value="PPM-type-like_dom_sf"/>
</dbReference>
<keyword evidence="1" id="KW-0479">Metal-binding</keyword>
<comment type="cofactor">
    <cofactor evidence="1">
        <name>Mn(2+)</name>
        <dbReference type="ChEBI" id="CHEBI:29035"/>
    </cofactor>
</comment>
<dbReference type="Gene3D" id="3.60.40.10">
    <property type="entry name" value="PPM-type phosphatase domain"/>
    <property type="match status" value="1"/>
</dbReference>
<comment type="catalytic activity">
    <reaction evidence="1">
        <text>O-phospho-L-seryl-[protein] + H2O = L-seryl-[protein] + phosphate</text>
        <dbReference type="Rhea" id="RHEA:20629"/>
        <dbReference type="Rhea" id="RHEA-COMP:9863"/>
        <dbReference type="Rhea" id="RHEA-COMP:11604"/>
        <dbReference type="ChEBI" id="CHEBI:15377"/>
        <dbReference type="ChEBI" id="CHEBI:29999"/>
        <dbReference type="ChEBI" id="CHEBI:43474"/>
        <dbReference type="ChEBI" id="CHEBI:83421"/>
        <dbReference type="EC" id="3.1.3.16"/>
    </reaction>
</comment>
<dbReference type="Proteomes" id="UP000002605">
    <property type="component" value="Chromosome 4"/>
</dbReference>
<dbReference type="SUPFAM" id="SSF81606">
    <property type="entry name" value="PP2C-like"/>
    <property type="match status" value="1"/>
</dbReference>
<dbReference type="EMBL" id="FM992691">
    <property type="protein sequence ID" value="CAX41983.1"/>
    <property type="molecule type" value="Genomic_DNA"/>
</dbReference>
<keyword evidence="6" id="KW-1185">Reference proteome</keyword>
<dbReference type="InterPro" id="IPR039123">
    <property type="entry name" value="PPTC7"/>
</dbReference>
<dbReference type="VEuPathDB" id="FungiDB:CD36_40980"/>
<evidence type="ECO:0000259" key="3">
    <source>
        <dbReference type="PROSITE" id="PS51746"/>
    </source>
</evidence>
<dbReference type="GO" id="GO:0004722">
    <property type="term" value="F:protein serine/threonine phosphatase activity"/>
    <property type="evidence" value="ECO:0007669"/>
    <property type="project" value="UniProtKB-EC"/>
</dbReference>
<reference evidence="5 6" key="1">
    <citation type="journal article" date="2009" name="Genome Res.">
        <title>Comparative genomics of the fungal pathogens Candida dubliniensis and Candida albicans.</title>
        <authorList>
            <person name="Jackson A.P."/>
            <person name="Gamble J.A."/>
            <person name="Yeomans T."/>
            <person name="Moran G.P."/>
            <person name="Saunders D."/>
            <person name="Harris D."/>
            <person name="Aslett M."/>
            <person name="Barrell J.F."/>
            <person name="Butler G."/>
            <person name="Citiulo F."/>
            <person name="Coleman D.C."/>
            <person name="de Groot P.W.J."/>
            <person name="Goodwin T.J."/>
            <person name="Quail M.A."/>
            <person name="McQuillan J."/>
            <person name="Munro C.A."/>
            <person name="Pain A."/>
            <person name="Poulter R.T."/>
            <person name="Rajandream M.A."/>
            <person name="Renauld H."/>
            <person name="Spiering M.J."/>
            <person name="Tivey A."/>
            <person name="Gow N.A.R."/>
            <person name="Barrell B."/>
            <person name="Sullivan D.J."/>
            <person name="Berriman M."/>
        </authorList>
    </citation>
    <scope>NUCLEOTIDE SEQUENCE [LARGE SCALE GENOMIC DNA]</scope>
    <source>
        <strain evidence="6">CD36 / ATCC MYA-646 / CBS 7987 / NCPF 3949 / NRRL Y-17841</strain>
    </source>
</reference>
<evidence type="ECO:0000313" key="4">
    <source>
        <dbReference type="CGD" id="CAL0000170288"/>
    </source>
</evidence>
<comment type="catalytic activity">
    <reaction evidence="1">
        <text>O-phospho-L-threonyl-[protein] + H2O = L-threonyl-[protein] + phosphate</text>
        <dbReference type="Rhea" id="RHEA:47004"/>
        <dbReference type="Rhea" id="RHEA-COMP:11060"/>
        <dbReference type="Rhea" id="RHEA-COMP:11605"/>
        <dbReference type="ChEBI" id="CHEBI:15377"/>
        <dbReference type="ChEBI" id="CHEBI:30013"/>
        <dbReference type="ChEBI" id="CHEBI:43474"/>
        <dbReference type="ChEBI" id="CHEBI:61977"/>
        <dbReference type="EC" id="3.1.3.16"/>
    </reaction>
</comment>
<feature type="region of interest" description="Disordered" evidence="2">
    <location>
        <begin position="133"/>
        <end position="154"/>
    </location>
</feature>
<dbReference type="RefSeq" id="XP_002419768.1">
    <property type="nucleotide sequence ID" value="XM_002419723.1"/>
</dbReference>
<organism evidence="5 6">
    <name type="scientific">Candida dubliniensis (strain CD36 / ATCC MYA-646 / CBS 7987 / NCPF 3949 / NRRL Y-17841)</name>
    <name type="common">Yeast</name>
    <dbReference type="NCBI Taxonomy" id="573826"/>
    <lineage>
        <taxon>Eukaryota</taxon>
        <taxon>Fungi</taxon>
        <taxon>Dikarya</taxon>
        <taxon>Ascomycota</taxon>
        <taxon>Saccharomycotina</taxon>
        <taxon>Pichiomycetes</taxon>
        <taxon>Debaryomycetaceae</taxon>
        <taxon>Candida/Lodderomyces clade</taxon>
        <taxon>Candida</taxon>
    </lineage>
</organism>
<gene>
    <name evidence="4" type="ordered locus">Cd36_40980</name>
    <name evidence="5" type="ORF">CD36_40980</name>
</gene>
<name>B9WFG4_CANDC</name>
<dbReference type="PROSITE" id="PS51746">
    <property type="entry name" value="PPM_2"/>
    <property type="match status" value="1"/>
</dbReference>
<comment type="cofactor">
    <cofactor evidence="1">
        <name>Mg(2+)</name>
        <dbReference type="ChEBI" id="CHEBI:18420"/>
    </cofactor>
</comment>
<evidence type="ECO:0000313" key="6">
    <source>
        <dbReference type="Proteomes" id="UP000002605"/>
    </source>
</evidence>
<dbReference type="InterPro" id="IPR001932">
    <property type="entry name" value="PPM-type_phosphatase-like_dom"/>
</dbReference>
<dbReference type="PANTHER" id="PTHR12320:SF1">
    <property type="entry name" value="PROTEIN PHOSPHATASE PTC7 HOMOLOG"/>
    <property type="match status" value="1"/>
</dbReference>
<accession>B9WFG4</accession>
<dbReference type="OrthoDB" id="25675at2759"/>
<dbReference type="GeneID" id="8047371"/>
<dbReference type="Pfam" id="PF13672">
    <property type="entry name" value="PP2C_2"/>
    <property type="match status" value="1"/>
</dbReference>
<proteinExistence type="inferred from homology"/>
<dbReference type="AlphaFoldDB" id="B9WFG4"/>
<keyword evidence="1" id="KW-0460">Magnesium</keyword>
<feature type="domain" description="PPM-type phosphatase" evidence="3">
    <location>
        <begin position="143"/>
        <end position="404"/>
    </location>
</feature>
<dbReference type="GO" id="GO:0046872">
    <property type="term" value="F:metal ion binding"/>
    <property type="evidence" value="ECO:0007669"/>
    <property type="project" value="UniProtKB-UniRule"/>
</dbReference>
<keyword evidence="1" id="KW-0378">Hydrolase</keyword>
<evidence type="ECO:0000256" key="1">
    <source>
        <dbReference type="RuleBase" id="RU366020"/>
    </source>
</evidence>